<name>A0A6J8BGM0_MYTCO</name>
<evidence type="ECO:0000256" key="2">
    <source>
        <dbReference type="SAM" id="Phobius"/>
    </source>
</evidence>
<reference evidence="3 4" key="1">
    <citation type="submission" date="2020-06" db="EMBL/GenBank/DDBJ databases">
        <authorList>
            <person name="Li R."/>
            <person name="Bekaert M."/>
        </authorList>
    </citation>
    <scope>NUCLEOTIDE SEQUENCE [LARGE SCALE GENOMIC DNA]</scope>
    <source>
        <strain evidence="4">wild</strain>
    </source>
</reference>
<organism evidence="3 4">
    <name type="scientific">Mytilus coruscus</name>
    <name type="common">Sea mussel</name>
    <dbReference type="NCBI Taxonomy" id="42192"/>
    <lineage>
        <taxon>Eukaryota</taxon>
        <taxon>Metazoa</taxon>
        <taxon>Spiralia</taxon>
        <taxon>Lophotrochozoa</taxon>
        <taxon>Mollusca</taxon>
        <taxon>Bivalvia</taxon>
        <taxon>Autobranchia</taxon>
        <taxon>Pteriomorphia</taxon>
        <taxon>Mytilida</taxon>
        <taxon>Mytiloidea</taxon>
        <taxon>Mytilidae</taxon>
        <taxon>Mytilinae</taxon>
        <taxon>Mytilus</taxon>
    </lineage>
</organism>
<feature type="region of interest" description="Disordered" evidence="1">
    <location>
        <begin position="98"/>
        <end position="117"/>
    </location>
</feature>
<evidence type="ECO:0000313" key="3">
    <source>
        <dbReference type="EMBL" id="CAC5382531.1"/>
    </source>
</evidence>
<accession>A0A6J8BGM0</accession>
<feature type="region of interest" description="Disordered" evidence="1">
    <location>
        <begin position="285"/>
        <end position="306"/>
    </location>
</feature>
<feature type="compositionally biased region" description="Polar residues" evidence="1">
    <location>
        <begin position="295"/>
        <end position="306"/>
    </location>
</feature>
<evidence type="ECO:0000256" key="1">
    <source>
        <dbReference type="SAM" id="MobiDB-lite"/>
    </source>
</evidence>
<feature type="transmembrane region" description="Helical" evidence="2">
    <location>
        <begin position="32"/>
        <end position="51"/>
    </location>
</feature>
<dbReference type="EMBL" id="CACVKT020003242">
    <property type="protein sequence ID" value="CAC5382531.1"/>
    <property type="molecule type" value="Genomic_DNA"/>
</dbReference>
<proteinExistence type="predicted"/>
<evidence type="ECO:0000313" key="4">
    <source>
        <dbReference type="Proteomes" id="UP000507470"/>
    </source>
</evidence>
<dbReference type="AlphaFoldDB" id="A0A6J8BGM0"/>
<keyword evidence="2" id="KW-1133">Transmembrane helix</keyword>
<dbReference type="OrthoDB" id="6079867at2759"/>
<protein>
    <submittedName>
        <fullName evidence="3">Uncharacterized protein</fullName>
    </submittedName>
</protein>
<feature type="compositionally biased region" description="Basic and acidic residues" evidence="1">
    <location>
        <begin position="137"/>
        <end position="150"/>
    </location>
</feature>
<gene>
    <name evidence="3" type="ORF">MCOR_18352</name>
</gene>
<keyword evidence="2" id="KW-0812">Transmembrane</keyword>
<keyword evidence="2" id="KW-0472">Membrane</keyword>
<sequence length="703" mass="78851">MYKVGKKEAHKCHYAVFTTGVFNLKVDNMTRIVFFVILAVLFSVEGSALYGQRQEMHQISFPTDDFNAGNGIVQHRGHLSGVDFSQATLNNVGNRVNQPQQQNHISHPSDDFTAQNGLSQNHRLSTGVDFSQETLKTEGNKKDKPQHQNIDDVSPTHDVSITQHGMTVAWPTNGDVQPRNPVLDNHFKLSQPGQSLMQLKNTPNYVLVPRDYVLNPGADLNPNFDFKVRSLVDPAQHSPTKQNVVSAVQVSSTQQKDISSSNFQDHVMGQQHRLSLSPFLNQHASTKQKVVHAGQDSSTQQKDISSSNFQDHVMGQQHRLSLSPFLNQHASTKQKVVHAGQDSPAQHKDILSSNFQDQVMDQQHRLSLSPFLNQHASTKQKVVHAGQDSPAQHKDILSSNFQDNVMNQKHRLTLSPYLNQQNLKLEAPLPVNNFKSSKSDSNFQQTNPEPLMVQEPNPEFLPMGNQHNFQLNAPVELHNLKDILPSQDEGMQMVVDDTWPNQIGKPTATSFKENNVFNDKLSRFNGLRVLIAEQNKGSKFHPRQQPRGRKTVHKKRQAVRKVKLASHRETIDFAKLAPTLSSGRAFQSRSGNALHEKAFSPTTNTRIALASNRHVEGSQFAKNRVPSVTVNTFGEEPIPAMQNRGFFPQQALAATTNTREISRKRLPPMSEIFGGASLFKPRPNVIKFFHMNPKTQDLLSFRG</sequence>
<keyword evidence="4" id="KW-1185">Reference proteome</keyword>
<dbReference type="Proteomes" id="UP000507470">
    <property type="component" value="Unassembled WGS sequence"/>
</dbReference>
<feature type="region of interest" description="Disordered" evidence="1">
    <location>
        <begin position="137"/>
        <end position="158"/>
    </location>
</feature>